<dbReference type="InterPro" id="IPR034804">
    <property type="entry name" value="SQR/QFR_C/D"/>
</dbReference>
<dbReference type="OrthoDB" id="8909678at2"/>
<organism evidence="6 7">
    <name type="scientific">Alginatibacterium sediminis</name>
    <dbReference type="NCBI Taxonomy" id="2164068"/>
    <lineage>
        <taxon>Bacteria</taxon>
        <taxon>Pseudomonadati</taxon>
        <taxon>Pseudomonadota</taxon>
        <taxon>Gammaproteobacteria</taxon>
        <taxon>Alteromonadales</taxon>
        <taxon>Alteromonadaceae</taxon>
        <taxon>Alginatibacterium</taxon>
    </lineage>
</organism>
<dbReference type="Gene3D" id="1.20.1300.10">
    <property type="entry name" value="Fumarate reductase/succinate dehydrogenase, transmembrane subunit"/>
    <property type="match status" value="1"/>
</dbReference>
<dbReference type="InterPro" id="IPR003510">
    <property type="entry name" value="Fumarate_red_C"/>
</dbReference>
<dbReference type="Pfam" id="PF02300">
    <property type="entry name" value="Fumarate_red_C"/>
    <property type="match status" value="1"/>
</dbReference>
<keyword evidence="1" id="KW-1003">Cell membrane</keyword>
<accession>A0A420E7Q2</accession>
<keyword evidence="7" id="KW-1185">Reference proteome</keyword>
<dbReference type="GO" id="GO:0016020">
    <property type="term" value="C:membrane"/>
    <property type="evidence" value="ECO:0007669"/>
    <property type="project" value="InterPro"/>
</dbReference>
<name>A0A420E7Q2_9ALTE</name>
<feature type="transmembrane region" description="Helical" evidence="5">
    <location>
        <begin position="21"/>
        <end position="47"/>
    </location>
</feature>
<evidence type="ECO:0000256" key="4">
    <source>
        <dbReference type="ARBA" id="ARBA00023136"/>
    </source>
</evidence>
<evidence type="ECO:0000256" key="5">
    <source>
        <dbReference type="SAM" id="Phobius"/>
    </source>
</evidence>
<gene>
    <name evidence="6" type="ORF">DBZ36_17835</name>
</gene>
<dbReference type="EMBL" id="RAQO01000009">
    <property type="protein sequence ID" value="RKF14511.1"/>
    <property type="molecule type" value="Genomic_DNA"/>
</dbReference>
<reference evidence="6 7" key="1">
    <citation type="submission" date="2018-09" db="EMBL/GenBank/DDBJ databases">
        <authorList>
            <person name="Wang Z."/>
        </authorList>
    </citation>
    <scope>NUCLEOTIDE SEQUENCE [LARGE SCALE GENOMIC DNA]</scope>
    <source>
        <strain evidence="6 7">ALS 81</strain>
    </source>
</reference>
<dbReference type="RefSeq" id="WP_120356322.1">
    <property type="nucleotide sequence ID" value="NZ_RAQO01000009.1"/>
</dbReference>
<evidence type="ECO:0000256" key="2">
    <source>
        <dbReference type="ARBA" id="ARBA00022692"/>
    </source>
</evidence>
<dbReference type="Proteomes" id="UP000286482">
    <property type="component" value="Unassembled WGS sequence"/>
</dbReference>
<dbReference type="SUPFAM" id="SSF81343">
    <property type="entry name" value="Fumarate reductase respiratory complex transmembrane subunits"/>
    <property type="match status" value="1"/>
</dbReference>
<dbReference type="PIRSF" id="PIRSF000180">
    <property type="entry name" value="FrdC"/>
    <property type="match status" value="1"/>
</dbReference>
<evidence type="ECO:0000313" key="7">
    <source>
        <dbReference type="Proteomes" id="UP000286482"/>
    </source>
</evidence>
<evidence type="ECO:0000256" key="3">
    <source>
        <dbReference type="ARBA" id="ARBA00022989"/>
    </source>
</evidence>
<evidence type="ECO:0000313" key="6">
    <source>
        <dbReference type="EMBL" id="RKF14511.1"/>
    </source>
</evidence>
<keyword evidence="4 5" id="KW-0472">Membrane</keyword>
<proteinExistence type="predicted"/>
<feature type="transmembrane region" description="Helical" evidence="5">
    <location>
        <begin position="107"/>
        <end position="128"/>
    </location>
</feature>
<evidence type="ECO:0000256" key="1">
    <source>
        <dbReference type="ARBA" id="ARBA00022475"/>
    </source>
</evidence>
<protein>
    <submittedName>
        <fullName evidence="6">Fumarate reductase subunit C</fullName>
    </submittedName>
</protein>
<keyword evidence="2 5" id="KW-0812">Transmembrane</keyword>
<sequence length="129" mass="14919">MSKRKPYTREMKADWWRKDSFFTMYIIREGSSLVIALYCFMLIAGLFSLTQGQSSFETWLGFISHPITIVFQVLTLVWTLYHSYTWFQLAPKAANLWMGEKRVPDSWIVNAMYAALAGCSALGLIILFL</sequence>
<dbReference type="AlphaFoldDB" id="A0A420E7Q2"/>
<keyword evidence="3 5" id="KW-1133">Transmembrane helix</keyword>
<feature type="transmembrane region" description="Helical" evidence="5">
    <location>
        <begin position="67"/>
        <end position="87"/>
    </location>
</feature>
<comment type="caution">
    <text evidence="6">The sequence shown here is derived from an EMBL/GenBank/DDBJ whole genome shotgun (WGS) entry which is preliminary data.</text>
</comment>